<evidence type="ECO:0008006" key="5">
    <source>
        <dbReference type="Google" id="ProtNLM"/>
    </source>
</evidence>
<sequence>MAVDTPPTGFRFPAEWERHKQTWIGWPERLDNWRENAVPAQETFQEVISNIADFEQVTVVVSGSSWRQVRRLFDDNQNVRVVEMSTDDCWLRDTGPIFIASRTGKSSTQVCGVDFDFNAWGGVKEGCYVNWDKDALVAWKILDLEGLKRYVSNLVLEGGAVSTDGQGTLLATEECVLHSNRNPNWTRDMIETEMKLYLGVEKIIWLPLGVYGDHDTNGHVDNLCVFVGPAKVVIHWTEDRTDPQYERSLRAFQILETSRDAKGRSLSIHKLPAPGPFYRTELEASGVVATPQAVVRKVNERLVASYVNFYFANNVLIMPSFGEPWDTQAKEIFQSIVPERQIRQVAAREIILGGGGIHCITQQQPDDG</sequence>
<evidence type="ECO:0000313" key="3">
    <source>
        <dbReference type="EMBL" id="GJQ11018.1"/>
    </source>
</evidence>
<dbReference type="SUPFAM" id="SSF55909">
    <property type="entry name" value="Pentein"/>
    <property type="match status" value="1"/>
</dbReference>
<dbReference type="HAMAP" id="MF_01841">
    <property type="entry name" value="Agmatine_deimin"/>
    <property type="match status" value="1"/>
</dbReference>
<dbReference type="Pfam" id="PF04371">
    <property type="entry name" value="PAD_porph"/>
    <property type="match status" value="1"/>
</dbReference>
<dbReference type="Gene3D" id="3.75.10.10">
    <property type="entry name" value="L-arginine/glycine Amidinotransferase, Chain A"/>
    <property type="match status" value="1"/>
</dbReference>
<dbReference type="InterPro" id="IPR007466">
    <property type="entry name" value="Peptidyl-Arg-deiminase_porph"/>
</dbReference>
<gene>
    <name evidence="2" type="ORF">GpartN1_g2315.t1</name>
    <name evidence="3" type="ORF">GpartN1_g2809.t1</name>
</gene>
<dbReference type="GO" id="GO:0009446">
    <property type="term" value="P:putrescine biosynthetic process"/>
    <property type="evidence" value="ECO:0007669"/>
    <property type="project" value="InterPro"/>
</dbReference>
<dbReference type="GO" id="GO:0047632">
    <property type="term" value="F:agmatine deiminase activity"/>
    <property type="evidence" value="ECO:0007669"/>
    <property type="project" value="InterPro"/>
</dbReference>
<dbReference type="OrthoDB" id="544103at2759"/>
<dbReference type="Proteomes" id="UP001061958">
    <property type="component" value="Unassembled WGS sequence"/>
</dbReference>
<organism evidence="3 4">
    <name type="scientific">Galdieria partita</name>
    <dbReference type="NCBI Taxonomy" id="83374"/>
    <lineage>
        <taxon>Eukaryota</taxon>
        <taxon>Rhodophyta</taxon>
        <taxon>Bangiophyceae</taxon>
        <taxon>Galdieriales</taxon>
        <taxon>Galdieriaceae</taxon>
        <taxon>Galdieria</taxon>
    </lineage>
</organism>
<name>A0A9C7UPM3_9RHOD</name>
<dbReference type="GO" id="GO:0004668">
    <property type="term" value="F:protein-arginine deiminase activity"/>
    <property type="evidence" value="ECO:0007669"/>
    <property type="project" value="InterPro"/>
</dbReference>
<reference evidence="3" key="1">
    <citation type="journal article" date="2022" name="Proc. Natl. Acad. Sci. U.S.A.">
        <title>Life cycle and functional genomics of the unicellular red alga Galdieria for elucidating algal and plant evolution and industrial use.</title>
        <authorList>
            <person name="Hirooka S."/>
            <person name="Itabashi T."/>
            <person name="Ichinose T.M."/>
            <person name="Onuma R."/>
            <person name="Fujiwara T."/>
            <person name="Yamashita S."/>
            <person name="Jong L.W."/>
            <person name="Tomita R."/>
            <person name="Iwane A.H."/>
            <person name="Miyagishima S.Y."/>
        </authorList>
    </citation>
    <scope>NUCLEOTIDE SEQUENCE</scope>
    <source>
        <strain evidence="3">NBRC 102759</strain>
    </source>
</reference>
<evidence type="ECO:0000313" key="2">
    <source>
        <dbReference type="EMBL" id="GJQ10524.1"/>
    </source>
</evidence>
<reference evidence="3" key="2">
    <citation type="submission" date="2022-01" db="EMBL/GenBank/DDBJ databases">
        <authorList>
            <person name="Hirooka S."/>
            <person name="Miyagishima S.Y."/>
        </authorList>
    </citation>
    <scope>NUCLEOTIDE SEQUENCE</scope>
    <source>
        <strain evidence="3">NBRC 102759</strain>
    </source>
</reference>
<protein>
    <recommendedName>
        <fullName evidence="5">Agmatine deiminase</fullName>
    </recommendedName>
</protein>
<dbReference type="PANTHER" id="PTHR31377">
    <property type="entry name" value="AGMATINE DEIMINASE-RELATED"/>
    <property type="match status" value="1"/>
</dbReference>
<keyword evidence="1" id="KW-0378">Hydrolase</keyword>
<comment type="caution">
    <text evidence="3">The sequence shown here is derived from an EMBL/GenBank/DDBJ whole genome shotgun (WGS) entry which is preliminary data.</text>
</comment>
<evidence type="ECO:0000313" key="4">
    <source>
        <dbReference type="Proteomes" id="UP001061958"/>
    </source>
</evidence>
<dbReference type="AlphaFoldDB" id="A0A9C7UPM3"/>
<accession>A0A9C7UPM3</accession>
<dbReference type="NCBIfam" id="TIGR03380">
    <property type="entry name" value="agmatine_aguA"/>
    <property type="match status" value="1"/>
</dbReference>
<dbReference type="PANTHER" id="PTHR31377:SF2">
    <property type="entry name" value="AGMATINE DEIMINASE"/>
    <property type="match status" value="1"/>
</dbReference>
<dbReference type="EMBL" id="BQMJ01000020">
    <property type="protein sequence ID" value="GJQ11018.1"/>
    <property type="molecule type" value="Genomic_DNA"/>
</dbReference>
<keyword evidence="4" id="KW-1185">Reference proteome</keyword>
<evidence type="ECO:0000256" key="1">
    <source>
        <dbReference type="ARBA" id="ARBA00022801"/>
    </source>
</evidence>
<dbReference type="InterPro" id="IPR017754">
    <property type="entry name" value="Agmatine_deiminase"/>
</dbReference>
<proteinExistence type="inferred from homology"/>
<dbReference type="EMBL" id="BQMJ01000016">
    <property type="protein sequence ID" value="GJQ10524.1"/>
    <property type="molecule type" value="Genomic_DNA"/>
</dbReference>